<dbReference type="PANTHER" id="PTHR42928">
    <property type="entry name" value="TRICARBOXYLATE-BINDING PROTEIN"/>
    <property type="match status" value="1"/>
</dbReference>
<protein>
    <submittedName>
        <fullName evidence="2">MFS transporter</fullName>
    </submittedName>
</protein>
<sequence length="332" mass="34014">MIRRRDVVTGLVGTLAGTLAAGPLALGSRPARAAAWPARPISVVVPYPPGGSTDITARIVGERLSIALGQPLVMDNRPGAGGNLGLEIVARAAADGHTLGVATTAHAINMTLFRKLNYDTLKSFAPVALLTENPLVLVVPAQSAPRSVADLIAAAKAKPGALNYASSGIGQSTHLAAELFASMAGIKLTHIPYRGSAPAITDVIAGRCDLMFDTTQSVLAHVEGGRVRALGITAAERLPLARDIPTIAEAALPGYVAIAWNGLVAPKGTPPEIVARLNAETVRAMQEPAVAAKFAGLGATSRPLSPEAFGAFMAAEIAKWGAVVKQSGTTLD</sequence>
<evidence type="ECO:0000256" key="1">
    <source>
        <dbReference type="ARBA" id="ARBA00006987"/>
    </source>
</evidence>
<evidence type="ECO:0000313" key="2">
    <source>
        <dbReference type="EMBL" id="BCM83942.1"/>
    </source>
</evidence>
<dbReference type="AlphaFoldDB" id="A0A8H9C4W6"/>
<proteinExistence type="inferred from homology"/>
<name>A0A8H9C4W6_9HYPH</name>
<dbReference type="PANTHER" id="PTHR42928:SF5">
    <property type="entry name" value="BLR1237 PROTEIN"/>
    <property type="match status" value="1"/>
</dbReference>
<dbReference type="InterPro" id="IPR042100">
    <property type="entry name" value="Bug_dom1"/>
</dbReference>
<reference evidence="2" key="1">
    <citation type="submission" date="2020-11" db="EMBL/GenBank/DDBJ databases">
        <title>Complete genome sequence of a novel pathogenic Methylobacterium strain isolated from rice in Vietnam.</title>
        <authorList>
            <person name="Lai K."/>
            <person name="Okazaki S."/>
            <person name="Higashi K."/>
            <person name="Mori H."/>
            <person name="Toyoda A."/>
            <person name="Kurokawa K."/>
        </authorList>
    </citation>
    <scope>NUCLEOTIDE SEQUENCE</scope>
    <source>
        <strain evidence="2">VL1</strain>
    </source>
</reference>
<dbReference type="Pfam" id="PF03401">
    <property type="entry name" value="TctC"/>
    <property type="match status" value="1"/>
</dbReference>
<gene>
    <name evidence="2" type="ORF">mvi_24030</name>
</gene>
<comment type="similarity">
    <text evidence="1">Belongs to the UPF0065 (bug) family.</text>
</comment>
<dbReference type="KEGG" id="mind:mvi_24030"/>
<dbReference type="EMBL" id="AP024145">
    <property type="protein sequence ID" value="BCM83942.1"/>
    <property type="molecule type" value="Genomic_DNA"/>
</dbReference>
<dbReference type="CDD" id="cd13578">
    <property type="entry name" value="PBP2_Bug27"/>
    <property type="match status" value="1"/>
</dbReference>
<evidence type="ECO:0000313" key="3">
    <source>
        <dbReference type="Proteomes" id="UP000663508"/>
    </source>
</evidence>
<organism evidence="2 3">
    <name type="scientific">Methylobacterium indicum</name>
    <dbReference type="NCBI Taxonomy" id="1775910"/>
    <lineage>
        <taxon>Bacteria</taxon>
        <taxon>Pseudomonadati</taxon>
        <taxon>Pseudomonadota</taxon>
        <taxon>Alphaproteobacteria</taxon>
        <taxon>Hyphomicrobiales</taxon>
        <taxon>Methylobacteriaceae</taxon>
        <taxon>Methylobacterium</taxon>
    </lineage>
</organism>
<dbReference type="InterPro" id="IPR005064">
    <property type="entry name" value="BUG"/>
</dbReference>
<dbReference type="Gene3D" id="3.40.190.150">
    <property type="entry name" value="Bordetella uptake gene, domain 1"/>
    <property type="match status" value="1"/>
</dbReference>
<dbReference type="SUPFAM" id="SSF53850">
    <property type="entry name" value="Periplasmic binding protein-like II"/>
    <property type="match status" value="1"/>
</dbReference>
<dbReference type="RefSeq" id="WP_207182983.1">
    <property type="nucleotide sequence ID" value="NZ_AP024145.1"/>
</dbReference>
<dbReference type="Gene3D" id="3.40.190.10">
    <property type="entry name" value="Periplasmic binding protein-like II"/>
    <property type="match status" value="1"/>
</dbReference>
<dbReference type="Proteomes" id="UP000663508">
    <property type="component" value="Chromosome"/>
</dbReference>
<accession>A0A8H9C4W6</accession>
<dbReference type="PIRSF" id="PIRSF017082">
    <property type="entry name" value="YflP"/>
    <property type="match status" value="1"/>
</dbReference>